<organism evidence="3 4">
    <name type="scientific">Polarella glacialis</name>
    <name type="common">Dinoflagellate</name>
    <dbReference type="NCBI Taxonomy" id="89957"/>
    <lineage>
        <taxon>Eukaryota</taxon>
        <taxon>Sar</taxon>
        <taxon>Alveolata</taxon>
        <taxon>Dinophyceae</taxon>
        <taxon>Suessiales</taxon>
        <taxon>Suessiaceae</taxon>
        <taxon>Polarella</taxon>
    </lineage>
</organism>
<dbReference type="Proteomes" id="UP000654075">
    <property type="component" value="Unassembled WGS sequence"/>
</dbReference>
<dbReference type="SUPFAM" id="SSF55608">
    <property type="entry name" value="Homing endonucleases"/>
    <property type="match status" value="2"/>
</dbReference>
<accession>A0A813DP57</accession>
<name>A0A813DP57_POLGL</name>
<dbReference type="Pfam" id="PF14528">
    <property type="entry name" value="LAGLIDADG_3"/>
    <property type="match status" value="1"/>
</dbReference>
<evidence type="ECO:0000313" key="3">
    <source>
        <dbReference type="EMBL" id="CAE8588083.1"/>
    </source>
</evidence>
<dbReference type="PANTHER" id="PTHR46082:SF6">
    <property type="entry name" value="AAA+ ATPASE DOMAIN-CONTAINING PROTEIN-RELATED"/>
    <property type="match status" value="1"/>
</dbReference>
<reference evidence="3" key="1">
    <citation type="submission" date="2021-02" db="EMBL/GenBank/DDBJ databases">
        <authorList>
            <person name="Dougan E. K."/>
            <person name="Rhodes N."/>
            <person name="Thang M."/>
            <person name="Chan C."/>
        </authorList>
    </citation>
    <scope>NUCLEOTIDE SEQUENCE</scope>
</reference>
<dbReference type="InterPro" id="IPR004860">
    <property type="entry name" value="LAGLIDADG_dom"/>
</dbReference>
<dbReference type="OrthoDB" id="445007at2759"/>
<feature type="domain" description="Homing endonuclease LAGLIDADG" evidence="2">
    <location>
        <begin position="213"/>
        <end position="254"/>
    </location>
</feature>
<dbReference type="InterPro" id="IPR027434">
    <property type="entry name" value="Homing_endonucl"/>
</dbReference>
<dbReference type="SUPFAM" id="SSF48452">
    <property type="entry name" value="TPR-like"/>
    <property type="match status" value="1"/>
</dbReference>
<dbReference type="Pfam" id="PF05721">
    <property type="entry name" value="PhyH"/>
    <property type="match status" value="1"/>
</dbReference>
<dbReference type="Gene3D" id="3.10.28.10">
    <property type="entry name" value="Homing endonucleases"/>
    <property type="match status" value="2"/>
</dbReference>
<evidence type="ECO:0000256" key="1">
    <source>
        <dbReference type="SAM" id="MobiDB-lite"/>
    </source>
</evidence>
<protein>
    <recommendedName>
        <fullName evidence="2">Homing endonuclease LAGLIDADG domain-containing protein</fullName>
    </recommendedName>
</protein>
<dbReference type="SUPFAM" id="SSF51197">
    <property type="entry name" value="Clavaminate synthase-like"/>
    <property type="match status" value="1"/>
</dbReference>
<keyword evidence="4" id="KW-1185">Reference proteome</keyword>
<dbReference type="InterPro" id="IPR011990">
    <property type="entry name" value="TPR-like_helical_dom_sf"/>
</dbReference>
<evidence type="ECO:0000313" key="4">
    <source>
        <dbReference type="Proteomes" id="UP000654075"/>
    </source>
</evidence>
<dbReference type="Gene3D" id="2.60.120.620">
    <property type="entry name" value="q2cbj1_9rhob like domain"/>
    <property type="match status" value="1"/>
</dbReference>
<proteinExistence type="predicted"/>
<dbReference type="Pfam" id="PF13424">
    <property type="entry name" value="TPR_12"/>
    <property type="match status" value="1"/>
</dbReference>
<feature type="non-terminal residue" evidence="3">
    <location>
        <position position="1"/>
    </location>
</feature>
<dbReference type="EMBL" id="CAJNNV010002932">
    <property type="protein sequence ID" value="CAE8588083.1"/>
    <property type="molecule type" value="Genomic_DNA"/>
</dbReference>
<feature type="compositionally biased region" description="Acidic residues" evidence="1">
    <location>
        <begin position="634"/>
        <end position="645"/>
    </location>
</feature>
<dbReference type="AlphaFoldDB" id="A0A813DP57"/>
<dbReference type="GO" id="GO:0004519">
    <property type="term" value="F:endonuclease activity"/>
    <property type="evidence" value="ECO:0007669"/>
    <property type="project" value="InterPro"/>
</dbReference>
<dbReference type="InterPro" id="IPR053137">
    <property type="entry name" value="NLR-like"/>
</dbReference>
<sequence length="830" mass="91362">MLNGRLPRRHGVPLLRFSLGGASSVRLICVTSDVQTLERRVARLKGLLDILRWPAIAQFQAFGINHDLPVLAHQSCRKLSELSAKQLEYAAGFFDGDGCVSVNSGRSGCSLCASQSSDRGEAILFLHAAFGGSITMHGYGRGSQKPTVKWRVCGRAARKVASELVKASLIKTEQLRIAAEWPSCWVKRKELVALMLELKHNPSCSSWKCSWSYVAGFFDAEGHVTANPCARSFRVTLTQKHDEVLRVIQSFLENKWIAGCNIRSTGVAVRLETSRREAVRKILQEMLAAGLLIKRATAELVLESVLFDHLETRSKMIALSGKQSRYIRLEAEGCKRAADIQKLRCKLYRHASNGQLTEVENIQQLLVVLTQNHELLNTEARYHLLRKVLALRQAVQSAKALKELSAKRHALRTALGMSWSEVSKTSTAEVEYLFDEQLRAGRGVSSFMQYFNLWRDSDAIRQIALSLGPAVSELLGSRRVQLYGDALFVKRPGDNGTDWHTDMEHVPLETDSFLTLWIPLQPVPAAEEGGSPLFFAGGSHLWTDAESHGAIDAGVLSVQCSGMLGLGDVSAHHGRTMHAAPELGEGVVEERWALALSYFASGALRASLAGQKQDQRHRRHGEIQDDSAASAAGNEEEKEEEDEERDSYQDWADDIPVGAEARHALLPEVPVAGDAFLLPQGAGLSTGPRPVEADLPGSWLIAKYKALLLQDWERLSEAEPLWLEALQGQRQHLGPRHRASLETATAYAQVLTELGRLDEAEALLREVISVSLRELGSWHRATLLSASALASLCEARGGPSLAEAEMLRRAVLEGFEAELGPQHPDTQDAE</sequence>
<feature type="region of interest" description="Disordered" evidence="1">
    <location>
        <begin position="610"/>
        <end position="648"/>
    </location>
</feature>
<comment type="caution">
    <text evidence="3">The sequence shown here is derived from an EMBL/GenBank/DDBJ whole genome shotgun (WGS) entry which is preliminary data.</text>
</comment>
<evidence type="ECO:0000259" key="2">
    <source>
        <dbReference type="Pfam" id="PF14528"/>
    </source>
</evidence>
<dbReference type="InterPro" id="IPR008775">
    <property type="entry name" value="Phytyl_CoA_dOase-like"/>
</dbReference>
<dbReference type="Gene3D" id="1.25.40.10">
    <property type="entry name" value="Tetratricopeptide repeat domain"/>
    <property type="match status" value="1"/>
</dbReference>
<gene>
    <name evidence="3" type="ORF">PGLA1383_LOCUS6893</name>
</gene>
<dbReference type="PANTHER" id="PTHR46082">
    <property type="entry name" value="ATP/GTP-BINDING PROTEIN-RELATED"/>
    <property type="match status" value="1"/>
</dbReference>